<evidence type="ECO:0000256" key="4">
    <source>
        <dbReference type="ARBA" id="ARBA00022833"/>
    </source>
</evidence>
<dbReference type="GO" id="GO:0004222">
    <property type="term" value="F:metalloendopeptidase activity"/>
    <property type="evidence" value="ECO:0007669"/>
    <property type="project" value="UniProtKB-UniRule"/>
</dbReference>
<dbReference type="Pfam" id="PF01400">
    <property type="entry name" value="Astacin"/>
    <property type="match status" value="1"/>
</dbReference>
<dbReference type="GO" id="GO:0006508">
    <property type="term" value="P:proteolysis"/>
    <property type="evidence" value="ECO:0007669"/>
    <property type="project" value="UniProtKB-KW"/>
</dbReference>
<dbReference type="PANTHER" id="PTHR10127:SF780">
    <property type="entry name" value="METALLOENDOPEPTIDASE"/>
    <property type="match status" value="1"/>
</dbReference>
<keyword evidence="1 6" id="KW-0645">Protease</keyword>
<evidence type="ECO:0000259" key="8">
    <source>
        <dbReference type="PROSITE" id="PS51864"/>
    </source>
</evidence>
<comment type="caution">
    <text evidence="9">The sequence shown here is derived from an EMBL/GenBank/DDBJ whole genome shotgun (WGS) entry which is preliminary data.</text>
</comment>
<comment type="caution">
    <text evidence="6">Lacks conserved residue(s) required for the propagation of feature annotation.</text>
</comment>
<dbReference type="EMBL" id="WJQU01000001">
    <property type="protein sequence ID" value="KAJ6646167.1"/>
    <property type="molecule type" value="Genomic_DNA"/>
</dbReference>
<dbReference type="InterPro" id="IPR024079">
    <property type="entry name" value="MetalloPept_cat_dom_sf"/>
</dbReference>
<keyword evidence="3 6" id="KW-0378">Hydrolase</keyword>
<keyword evidence="6" id="KW-1015">Disulfide bond</keyword>
<evidence type="ECO:0000313" key="9">
    <source>
        <dbReference type="EMBL" id="KAJ6646167.1"/>
    </source>
</evidence>
<evidence type="ECO:0000256" key="6">
    <source>
        <dbReference type="PROSITE-ProRule" id="PRU01211"/>
    </source>
</evidence>
<comment type="cofactor">
    <cofactor evidence="6 7">
        <name>Zn(2+)</name>
        <dbReference type="ChEBI" id="CHEBI:29105"/>
    </cofactor>
    <text evidence="6 7">Binds 1 zinc ion per subunit.</text>
</comment>
<feature type="binding site" evidence="6">
    <location>
        <position position="149"/>
    </location>
    <ligand>
        <name>Zn(2+)</name>
        <dbReference type="ChEBI" id="CHEBI:29105"/>
        <note>catalytic</note>
    </ligand>
</feature>
<dbReference type="PRINTS" id="PR00480">
    <property type="entry name" value="ASTACIN"/>
</dbReference>
<keyword evidence="2 6" id="KW-0479">Metal-binding</keyword>
<dbReference type="SMART" id="SM00235">
    <property type="entry name" value="ZnMc"/>
    <property type="match status" value="1"/>
</dbReference>
<reference evidence="9" key="1">
    <citation type="submission" date="2022-07" db="EMBL/GenBank/DDBJ databases">
        <authorList>
            <person name="Trinca V."/>
            <person name="Uliana J.V.C."/>
            <person name="Torres T.T."/>
            <person name="Ward R.J."/>
            <person name="Monesi N."/>
        </authorList>
    </citation>
    <scope>NUCLEOTIDE SEQUENCE</scope>
    <source>
        <strain evidence="9">HSMRA1968</strain>
        <tissue evidence="9">Whole embryos</tissue>
    </source>
</reference>
<dbReference type="Proteomes" id="UP001151699">
    <property type="component" value="Chromosome A"/>
</dbReference>
<keyword evidence="7" id="KW-0732">Signal</keyword>
<dbReference type="OrthoDB" id="291007at2759"/>
<organism evidence="9 10">
    <name type="scientific">Pseudolycoriella hygida</name>
    <dbReference type="NCBI Taxonomy" id="35572"/>
    <lineage>
        <taxon>Eukaryota</taxon>
        <taxon>Metazoa</taxon>
        <taxon>Ecdysozoa</taxon>
        <taxon>Arthropoda</taxon>
        <taxon>Hexapoda</taxon>
        <taxon>Insecta</taxon>
        <taxon>Pterygota</taxon>
        <taxon>Neoptera</taxon>
        <taxon>Endopterygota</taxon>
        <taxon>Diptera</taxon>
        <taxon>Nematocera</taxon>
        <taxon>Sciaroidea</taxon>
        <taxon>Sciaridae</taxon>
        <taxon>Pseudolycoriella</taxon>
    </lineage>
</organism>
<protein>
    <recommendedName>
        <fullName evidence="7">Metalloendopeptidase</fullName>
        <ecNumber evidence="7">3.4.24.-</ecNumber>
    </recommendedName>
</protein>
<feature type="signal peptide" evidence="7">
    <location>
        <begin position="1"/>
        <end position="20"/>
    </location>
</feature>
<evidence type="ECO:0000313" key="10">
    <source>
        <dbReference type="Proteomes" id="UP001151699"/>
    </source>
</evidence>
<keyword evidence="10" id="KW-1185">Reference proteome</keyword>
<feature type="binding site" evidence="6">
    <location>
        <position position="153"/>
    </location>
    <ligand>
        <name>Zn(2+)</name>
        <dbReference type="ChEBI" id="CHEBI:29105"/>
        <note>catalytic</note>
    </ligand>
</feature>
<dbReference type="Gene3D" id="3.40.390.10">
    <property type="entry name" value="Collagenase (Catalytic Domain)"/>
    <property type="match status" value="1"/>
</dbReference>
<dbReference type="SUPFAM" id="SSF55486">
    <property type="entry name" value="Metalloproteases ('zincins'), catalytic domain"/>
    <property type="match status" value="1"/>
</dbReference>
<evidence type="ECO:0000256" key="3">
    <source>
        <dbReference type="ARBA" id="ARBA00022801"/>
    </source>
</evidence>
<proteinExistence type="predicted"/>
<feature type="chain" id="PRO_5040532156" description="Metalloendopeptidase" evidence="7">
    <location>
        <begin position="21"/>
        <end position="257"/>
    </location>
</feature>
<gene>
    <name evidence="9" type="primary">nas-7_3</name>
    <name evidence="9" type="ORF">Bhyg_01378</name>
</gene>
<dbReference type="CDD" id="cd04280">
    <property type="entry name" value="ZnMc_astacin_like"/>
    <property type="match status" value="1"/>
</dbReference>
<evidence type="ECO:0000256" key="7">
    <source>
        <dbReference type="RuleBase" id="RU361183"/>
    </source>
</evidence>
<dbReference type="GO" id="GO:0008270">
    <property type="term" value="F:zinc ion binding"/>
    <property type="evidence" value="ECO:0007669"/>
    <property type="project" value="UniProtKB-UniRule"/>
</dbReference>
<feature type="binding site" evidence="6">
    <location>
        <position position="159"/>
    </location>
    <ligand>
        <name>Zn(2+)</name>
        <dbReference type="ChEBI" id="CHEBI:29105"/>
        <note>catalytic</note>
    </ligand>
</feature>
<evidence type="ECO:0000256" key="5">
    <source>
        <dbReference type="ARBA" id="ARBA00023049"/>
    </source>
</evidence>
<name>A0A9Q0NA56_9DIPT</name>
<keyword evidence="5 6" id="KW-0482">Metalloprotease</keyword>
<dbReference type="AlphaFoldDB" id="A0A9Q0NA56"/>
<feature type="active site" evidence="6">
    <location>
        <position position="150"/>
    </location>
</feature>
<keyword evidence="4 6" id="KW-0862">Zinc</keyword>
<feature type="domain" description="Peptidase M12A" evidence="8">
    <location>
        <begin position="55"/>
        <end position="253"/>
    </location>
</feature>
<evidence type="ECO:0000256" key="2">
    <source>
        <dbReference type="ARBA" id="ARBA00022723"/>
    </source>
</evidence>
<dbReference type="PROSITE" id="PS51864">
    <property type="entry name" value="ASTACIN"/>
    <property type="match status" value="1"/>
</dbReference>
<dbReference type="InterPro" id="IPR034035">
    <property type="entry name" value="Astacin-like_dom"/>
</dbReference>
<accession>A0A9Q0NA56</accession>
<evidence type="ECO:0000256" key="1">
    <source>
        <dbReference type="ARBA" id="ARBA00022670"/>
    </source>
</evidence>
<dbReference type="EC" id="3.4.24.-" evidence="7"/>
<dbReference type="InterPro" id="IPR006026">
    <property type="entry name" value="Peptidase_Metallo"/>
</dbReference>
<sequence>MNVVHVFLLICVHCVVIGTGKLIHSPLLKEPFEYEDENYDIIEGDILVKKGLGRNAMTDPAKHWPDRTIPYEINGTYNEDEMGWLMKGINSYNERTCIRIIPKTEEHENWIVIGNDKPGCFAYLGFRNQGPQVVNLGHGCLWNEATPVHELLHACGIDHEHNRADRDEYVKILWENIQEDQKHNFKKVDPNLYSDYGIEYNYDSVMHYWDTAFSKDPSLKSFETLKPYDGPFGDAIGWADSDIEKLHRMYECTSRFG</sequence>
<dbReference type="InterPro" id="IPR001506">
    <property type="entry name" value="Peptidase_M12A"/>
</dbReference>
<feature type="disulfide bond" evidence="6">
    <location>
        <begin position="97"/>
        <end position="252"/>
    </location>
</feature>
<dbReference type="PANTHER" id="PTHR10127">
    <property type="entry name" value="DISCOIDIN, CUB, EGF, LAMININ , AND ZINC METALLOPROTEASE DOMAIN CONTAINING"/>
    <property type="match status" value="1"/>
</dbReference>